<dbReference type="Proteomes" id="UP000256253">
    <property type="component" value="Unassembled WGS sequence"/>
</dbReference>
<keyword evidence="3" id="KW-1185">Reference proteome</keyword>
<organism evidence="2 3">
    <name type="scientific">Calidifontibacter indicus</name>
    <dbReference type="NCBI Taxonomy" id="419650"/>
    <lineage>
        <taxon>Bacteria</taxon>
        <taxon>Bacillati</taxon>
        <taxon>Actinomycetota</taxon>
        <taxon>Actinomycetes</taxon>
        <taxon>Micrococcales</taxon>
        <taxon>Dermacoccaceae</taxon>
        <taxon>Calidifontibacter</taxon>
    </lineage>
</organism>
<dbReference type="EMBL" id="QTUA01000001">
    <property type="protein sequence ID" value="REF29455.1"/>
    <property type="molecule type" value="Genomic_DNA"/>
</dbReference>
<dbReference type="AlphaFoldDB" id="A0A3D9US35"/>
<keyword evidence="1" id="KW-0732">Signal</keyword>
<name>A0A3D9US35_9MICO</name>
<evidence type="ECO:0000313" key="2">
    <source>
        <dbReference type="EMBL" id="REF29455.1"/>
    </source>
</evidence>
<gene>
    <name evidence="2" type="ORF">DFJ65_0403</name>
</gene>
<reference evidence="2 3" key="1">
    <citation type="submission" date="2018-08" db="EMBL/GenBank/DDBJ databases">
        <title>Sequencing the genomes of 1000 actinobacteria strains.</title>
        <authorList>
            <person name="Klenk H.-P."/>
        </authorList>
    </citation>
    <scope>NUCLEOTIDE SEQUENCE [LARGE SCALE GENOMIC DNA]</scope>
    <source>
        <strain evidence="2 3">DSM 22967</strain>
    </source>
</reference>
<evidence type="ECO:0008006" key="4">
    <source>
        <dbReference type="Google" id="ProtNLM"/>
    </source>
</evidence>
<comment type="caution">
    <text evidence="2">The sequence shown here is derived from an EMBL/GenBank/DDBJ whole genome shotgun (WGS) entry which is preliminary data.</text>
</comment>
<sequence length="408" mass="43275">MHKLVSVAAAAAFAVSVTAPAVASAAPAPASASVATTDLRSSLQSYLQTAKLSAADKATVQALIAKLPAGFRLTPKSSLTKAVSHEWTAARNGAIDPSQYDCDPNTPVSRWLDSRLATVDMTNLRMLNNLGALDIPTYANLIFGQQTKKASFGVTGAHTNELTRTMRDLQGFWDIKSDDIALIPMHGAAVFQDRKLVSQTMQLLYGVPAATGDLYAEVFSMLLAADPALRGGDHPIFTFNAFAFSEADEAPADRLGISDRIIMGDGVLEGMDAIGLGRTAPRSILAHEFGHHVQYEKGLFNSPLTGAEAARRTELMADGFGAYFMTHKKGQALNKHLVLQDAAAFSNVGDCAFDNDGHHGTPNQRLRAAQRAGDLALASKPASSILPAMSFAALFEAKLPQLVAPDAK</sequence>
<proteinExistence type="predicted"/>
<feature type="chain" id="PRO_5017796249" description="Peptidase M48-like protein" evidence="1">
    <location>
        <begin position="26"/>
        <end position="408"/>
    </location>
</feature>
<evidence type="ECO:0000313" key="3">
    <source>
        <dbReference type="Proteomes" id="UP000256253"/>
    </source>
</evidence>
<accession>A0A3D9US35</accession>
<evidence type="ECO:0000256" key="1">
    <source>
        <dbReference type="SAM" id="SignalP"/>
    </source>
</evidence>
<dbReference type="RefSeq" id="WP_115921572.1">
    <property type="nucleotide sequence ID" value="NZ_QTUA01000001.1"/>
</dbReference>
<feature type="signal peptide" evidence="1">
    <location>
        <begin position="1"/>
        <end position="25"/>
    </location>
</feature>
<protein>
    <recommendedName>
        <fullName evidence="4">Peptidase M48-like protein</fullName>
    </recommendedName>
</protein>
<dbReference type="OrthoDB" id="9152336at2"/>